<organism evidence="2 3">
    <name type="scientific">Collybia nuda</name>
    <dbReference type="NCBI Taxonomy" id="64659"/>
    <lineage>
        <taxon>Eukaryota</taxon>
        <taxon>Fungi</taxon>
        <taxon>Dikarya</taxon>
        <taxon>Basidiomycota</taxon>
        <taxon>Agaricomycotina</taxon>
        <taxon>Agaricomycetes</taxon>
        <taxon>Agaricomycetidae</taxon>
        <taxon>Agaricales</taxon>
        <taxon>Tricholomatineae</taxon>
        <taxon>Clitocybaceae</taxon>
        <taxon>Collybia</taxon>
    </lineage>
</organism>
<evidence type="ECO:0000313" key="3">
    <source>
        <dbReference type="Proteomes" id="UP000807353"/>
    </source>
</evidence>
<evidence type="ECO:0000313" key="2">
    <source>
        <dbReference type="EMBL" id="KAF9463833.1"/>
    </source>
</evidence>
<name>A0A9P5Y5T2_9AGAR</name>
<accession>A0A9P5Y5T2</accession>
<protein>
    <submittedName>
        <fullName evidence="2">Uncharacterized protein</fullName>
    </submittedName>
</protein>
<sequence length="183" mass="20012">MAKASDKPNEDPPPLGEKVLNPSHSPTLAPSRASLISALNIKATKPSKRVFSSIHPSPAASDVEDDYSRFDELLGESGDDNTIKLPGGSSKEREKPADPANTEMVDISGIDTSALIDNSNRVYQFAFHRDPRNWEADESTTVTSLQRVGEFLNFAQQNNRVWDTVHTDSLVKATGHLVRTLAE</sequence>
<proteinExistence type="predicted"/>
<dbReference type="AlphaFoldDB" id="A0A9P5Y5T2"/>
<comment type="caution">
    <text evidence="2">The sequence shown here is derived from an EMBL/GenBank/DDBJ whole genome shotgun (WGS) entry which is preliminary data.</text>
</comment>
<evidence type="ECO:0000256" key="1">
    <source>
        <dbReference type="SAM" id="MobiDB-lite"/>
    </source>
</evidence>
<feature type="region of interest" description="Disordered" evidence="1">
    <location>
        <begin position="47"/>
        <end position="100"/>
    </location>
</feature>
<dbReference type="EMBL" id="MU150258">
    <property type="protein sequence ID" value="KAF9463833.1"/>
    <property type="molecule type" value="Genomic_DNA"/>
</dbReference>
<dbReference type="Proteomes" id="UP000807353">
    <property type="component" value="Unassembled WGS sequence"/>
</dbReference>
<keyword evidence="3" id="KW-1185">Reference proteome</keyword>
<gene>
    <name evidence="2" type="ORF">BDZ94DRAFT_1308337</name>
</gene>
<feature type="compositionally biased region" description="Basic and acidic residues" evidence="1">
    <location>
        <begin position="1"/>
        <end position="10"/>
    </location>
</feature>
<reference evidence="2" key="1">
    <citation type="submission" date="2020-11" db="EMBL/GenBank/DDBJ databases">
        <authorList>
            <consortium name="DOE Joint Genome Institute"/>
            <person name="Ahrendt S."/>
            <person name="Riley R."/>
            <person name="Andreopoulos W."/>
            <person name="Labutti K."/>
            <person name="Pangilinan J."/>
            <person name="Ruiz-Duenas F.J."/>
            <person name="Barrasa J.M."/>
            <person name="Sanchez-Garcia M."/>
            <person name="Camarero S."/>
            <person name="Miyauchi S."/>
            <person name="Serrano A."/>
            <person name="Linde D."/>
            <person name="Babiker R."/>
            <person name="Drula E."/>
            <person name="Ayuso-Fernandez I."/>
            <person name="Pacheco R."/>
            <person name="Padilla G."/>
            <person name="Ferreira P."/>
            <person name="Barriuso J."/>
            <person name="Kellner H."/>
            <person name="Castanera R."/>
            <person name="Alfaro M."/>
            <person name="Ramirez L."/>
            <person name="Pisabarro A.G."/>
            <person name="Kuo A."/>
            <person name="Tritt A."/>
            <person name="Lipzen A."/>
            <person name="He G."/>
            <person name="Yan M."/>
            <person name="Ng V."/>
            <person name="Cullen D."/>
            <person name="Martin F."/>
            <person name="Rosso M.-N."/>
            <person name="Henrissat B."/>
            <person name="Hibbett D."/>
            <person name="Martinez A.T."/>
            <person name="Grigoriev I.V."/>
        </authorList>
    </citation>
    <scope>NUCLEOTIDE SEQUENCE</scope>
    <source>
        <strain evidence="2">CBS 247.69</strain>
    </source>
</reference>
<feature type="region of interest" description="Disordered" evidence="1">
    <location>
        <begin position="1"/>
        <end position="29"/>
    </location>
</feature>